<dbReference type="PANTHER" id="PTHR12911:SF8">
    <property type="entry name" value="KLAROID PROTEIN-RELATED"/>
    <property type="match status" value="1"/>
</dbReference>
<dbReference type="PROSITE" id="PS51469">
    <property type="entry name" value="SUN"/>
    <property type="match status" value="1"/>
</dbReference>
<organism evidence="6 7">
    <name type="scientific">Macrolepiota fuliginosa MF-IS2</name>
    <dbReference type="NCBI Taxonomy" id="1400762"/>
    <lineage>
        <taxon>Eukaryota</taxon>
        <taxon>Fungi</taxon>
        <taxon>Dikarya</taxon>
        <taxon>Basidiomycota</taxon>
        <taxon>Agaricomycotina</taxon>
        <taxon>Agaricomycetes</taxon>
        <taxon>Agaricomycetidae</taxon>
        <taxon>Agaricales</taxon>
        <taxon>Agaricineae</taxon>
        <taxon>Agaricaceae</taxon>
        <taxon>Macrolepiota</taxon>
    </lineage>
</organism>
<dbReference type="InterPro" id="IPR045119">
    <property type="entry name" value="SUN1-5"/>
</dbReference>
<comment type="subcellular location">
    <subcellularLocation>
        <location evidence="1">Membrane</location>
    </subcellularLocation>
</comment>
<evidence type="ECO:0000313" key="7">
    <source>
        <dbReference type="Proteomes" id="UP000807342"/>
    </source>
</evidence>
<evidence type="ECO:0000256" key="2">
    <source>
        <dbReference type="ARBA" id="ARBA00022692"/>
    </source>
</evidence>
<feature type="domain" description="SUN" evidence="5">
    <location>
        <begin position="1"/>
        <end position="166"/>
    </location>
</feature>
<protein>
    <recommendedName>
        <fullName evidence="5">SUN domain-containing protein</fullName>
    </recommendedName>
</protein>
<gene>
    <name evidence="6" type="ORF">P691DRAFT_685921</name>
</gene>
<keyword evidence="2" id="KW-0812">Transmembrane</keyword>
<proteinExistence type="predicted"/>
<name>A0A9P5WZY0_9AGAR</name>
<evidence type="ECO:0000259" key="5">
    <source>
        <dbReference type="PROSITE" id="PS51469"/>
    </source>
</evidence>
<evidence type="ECO:0000256" key="4">
    <source>
        <dbReference type="ARBA" id="ARBA00023136"/>
    </source>
</evidence>
<evidence type="ECO:0000256" key="1">
    <source>
        <dbReference type="ARBA" id="ARBA00004370"/>
    </source>
</evidence>
<dbReference type="GO" id="GO:0043495">
    <property type="term" value="F:protein-membrane adaptor activity"/>
    <property type="evidence" value="ECO:0007669"/>
    <property type="project" value="TreeGrafter"/>
</dbReference>
<dbReference type="Gene3D" id="2.60.120.260">
    <property type="entry name" value="Galactose-binding domain-like"/>
    <property type="match status" value="1"/>
</dbReference>
<reference evidence="6" key="1">
    <citation type="submission" date="2020-11" db="EMBL/GenBank/DDBJ databases">
        <authorList>
            <consortium name="DOE Joint Genome Institute"/>
            <person name="Ahrendt S."/>
            <person name="Riley R."/>
            <person name="Andreopoulos W."/>
            <person name="Labutti K."/>
            <person name="Pangilinan J."/>
            <person name="Ruiz-Duenas F.J."/>
            <person name="Barrasa J.M."/>
            <person name="Sanchez-Garcia M."/>
            <person name="Camarero S."/>
            <person name="Miyauchi S."/>
            <person name="Serrano A."/>
            <person name="Linde D."/>
            <person name="Babiker R."/>
            <person name="Drula E."/>
            <person name="Ayuso-Fernandez I."/>
            <person name="Pacheco R."/>
            <person name="Padilla G."/>
            <person name="Ferreira P."/>
            <person name="Barriuso J."/>
            <person name="Kellner H."/>
            <person name="Castanera R."/>
            <person name="Alfaro M."/>
            <person name="Ramirez L."/>
            <person name="Pisabarro A.G."/>
            <person name="Kuo A."/>
            <person name="Tritt A."/>
            <person name="Lipzen A."/>
            <person name="He G."/>
            <person name="Yan M."/>
            <person name="Ng V."/>
            <person name="Cullen D."/>
            <person name="Martin F."/>
            <person name="Rosso M.-N."/>
            <person name="Henrissat B."/>
            <person name="Hibbett D."/>
            <person name="Martinez A.T."/>
            <person name="Grigoriev I.V."/>
        </authorList>
    </citation>
    <scope>NUCLEOTIDE SEQUENCE</scope>
    <source>
        <strain evidence="6">MF-IS2</strain>
    </source>
</reference>
<sequence length="167" mass="18056">MIAFPPPSAILDDSTVIGCCWLFESGTGHVGVRLTEKVHISSLSLNHADPSLLSFASAQKAPHGFALWGLYPLRADTVLPAETQAASYFLLSDALPKGIFTNHQFILLVNGSYDISSSHTHQSFKISPSLREVLITPSEVVILKILSNWGAPSTCIYSVGVHRETPL</sequence>
<dbReference type="AlphaFoldDB" id="A0A9P5WZY0"/>
<accession>A0A9P5WZY0</accession>
<dbReference type="Proteomes" id="UP000807342">
    <property type="component" value="Unassembled WGS sequence"/>
</dbReference>
<keyword evidence="4" id="KW-0472">Membrane</keyword>
<evidence type="ECO:0000256" key="3">
    <source>
        <dbReference type="ARBA" id="ARBA00022989"/>
    </source>
</evidence>
<keyword evidence="7" id="KW-1185">Reference proteome</keyword>
<dbReference type="InterPro" id="IPR012919">
    <property type="entry name" value="SUN_dom"/>
</dbReference>
<evidence type="ECO:0000313" key="6">
    <source>
        <dbReference type="EMBL" id="KAF9440921.1"/>
    </source>
</evidence>
<dbReference type="OrthoDB" id="342281at2759"/>
<dbReference type="PANTHER" id="PTHR12911">
    <property type="entry name" value="SAD1/UNC-84-LIKE PROTEIN-RELATED"/>
    <property type="match status" value="1"/>
</dbReference>
<keyword evidence="3" id="KW-1133">Transmembrane helix</keyword>
<comment type="caution">
    <text evidence="6">The sequence shown here is derived from an EMBL/GenBank/DDBJ whole genome shotgun (WGS) entry which is preliminary data.</text>
</comment>
<dbReference type="EMBL" id="MU152177">
    <property type="protein sequence ID" value="KAF9440921.1"/>
    <property type="molecule type" value="Genomic_DNA"/>
</dbReference>
<dbReference type="GO" id="GO:0034993">
    <property type="term" value="C:meiotic nuclear membrane microtubule tethering complex"/>
    <property type="evidence" value="ECO:0007669"/>
    <property type="project" value="TreeGrafter"/>
</dbReference>
<dbReference type="Pfam" id="PF07738">
    <property type="entry name" value="Sad1_UNC"/>
    <property type="match status" value="2"/>
</dbReference>